<evidence type="ECO:0000313" key="2">
    <source>
        <dbReference type="Proteomes" id="UP001266357"/>
    </source>
</evidence>
<dbReference type="RefSeq" id="WP_311578639.1">
    <property type="nucleotide sequence ID" value="NZ_JAVRIF010000002.1"/>
</dbReference>
<reference evidence="1 2" key="1">
    <citation type="submission" date="2023-09" db="EMBL/GenBank/DDBJ databases">
        <authorList>
            <person name="Rey-Velasco X."/>
        </authorList>
    </citation>
    <scope>NUCLEOTIDE SEQUENCE [LARGE SCALE GENOMIC DNA]</scope>
    <source>
        <strain evidence="1 2">W431</strain>
    </source>
</reference>
<dbReference type="InterPro" id="IPR014271">
    <property type="entry name" value="CHP02922"/>
</dbReference>
<keyword evidence="2" id="KW-1185">Reference proteome</keyword>
<accession>A0ABU3A2F0</accession>
<sequence>MSRNEVELVTIIYYCDTALELKHQVCTFEKSVTGRVIIPENLKKDKTIVAVCNGDVEIINKLGERILPTDKIA</sequence>
<gene>
    <name evidence="1" type="ORF">RM573_05900</name>
</gene>
<organism evidence="1 2">
    <name type="scientific">Thalassotalea castellviae</name>
    <dbReference type="NCBI Taxonomy" id="3075612"/>
    <lineage>
        <taxon>Bacteria</taxon>
        <taxon>Pseudomonadati</taxon>
        <taxon>Pseudomonadota</taxon>
        <taxon>Gammaproteobacteria</taxon>
        <taxon>Alteromonadales</taxon>
        <taxon>Colwelliaceae</taxon>
        <taxon>Thalassotalea</taxon>
    </lineage>
</organism>
<dbReference type="Pfam" id="PF09558">
    <property type="entry name" value="DUF2375"/>
    <property type="match status" value="1"/>
</dbReference>
<evidence type="ECO:0000313" key="1">
    <source>
        <dbReference type="EMBL" id="MDT0603121.1"/>
    </source>
</evidence>
<dbReference type="EMBL" id="JAVRIF010000002">
    <property type="protein sequence ID" value="MDT0603121.1"/>
    <property type="molecule type" value="Genomic_DNA"/>
</dbReference>
<dbReference type="NCBIfam" id="TIGR02922">
    <property type="entry name" value="TIGR02922 family protein"/>
    <property type="match status" value="1"/>
</dbReference>
<proteinExistence type="predicted"/>
<protein>
    <submittedName>
        <fullName evidence="1">TIGR02922 family protein</fullName>
    </submittedName>
</protein>
<dbReference type="Proteomes" id="UP001266357">
    <property type="component" value="Unassembled WGS sequence"/>
</dbReference>
<name>A0ABU3A2F0_9GAMM</name>
<comment type="caution">
    <text evidence="1">The sequence shown here is derived from an EMBL/GenBank/DDBJ whole genome shotgun (WGS) entry which is preliminary data.</text>
</comment>